<organism evidence="2 3">
    <name type="scientific">Streptosporangium saharense</name>
    <dbReference type="NCBI Taxonomy" id="1706840"/>
    <lineage>
        <taxon>Bacteria</taxon>
        <taxon>Bacillati</taxon>
        <taxon>Actinomycetota</taxon>
        <taxon>Actinomycetes</taxon>
        <taxon>Streptosporangiales</taxon>
        <taxon>Streptosporangiaceae</taxon>
        <taxon>Streptosporangium</taxon>
    </lineage>
</organism>
<evidence type="ECO:0000313" key="3">
    <source>
        <dbReference type="Proteomes" id="UP000552644"/>
    </source>
</evidence>
<protein>
    <recommendedName>
        <fullName evidence="1">Lantibiotic dehydratase N-terminal domain-containing protein</fullName>
    </recommendedName>
</protein>
<feature type="domain" description="Lantibiotic dehydratase N-terminal" evidence="1">
    <location>
        <begin position="8"/>
        <end position="71"/>
    </location>
</feature>
<evidence type="ECO:0000259" key="1">
    <source>
        <dbReference type="Pfam" id="PF04738"/>
    </source>
</evidence>
<keyword evidence="3" id="KW-1185">Reference proteome</keyword>
<evidence type="ECO:0000313" key="2">
    <source>
        <dbReference type="EMBL" id="MBB4914068.1"/>
    </source>
</evidence>
<dbReference type="Pfam" id="PF04738">
    <property type="entry name" value="Lant_dehydr_N"/>
    <property type="match status" value="1"/>
</dbReference>
<dbReference type="EMBL" id="JACHJP010000001">
    <property type="protein sequence ID" value="MBB4914068.1"/>
    <property type="molecule type" value="Genomic_DNA"/>
</dbReference>
<sequence length="78" mass="8473">MFTIMAQRADPARAGTVVEAVLARWPHAPQAMVFDTVADLARRGFLLTNLLPADAGNDPVGHLLSVLPETHSQHYLLV</sequence>
<dbReference type="AlphaFoldDB" id="A0A7W7VL02"/>
<gene>
    <name evidence="2" type="ORF">FHS44_001140</name>
</gene>
<dbReference type="Proteomes" id="UP000552644">
    <property type="component" value="Unassembled WGS sequence"/>
</dbReference>
<proteinExistence type="predicted"/>
<accession>A0A7W7VL02</accession>
<comment type="caution">
    <text evidence="2">The sequence shown here is derived from an EMBL/GenBank/DDBJ whole genome shotgun (WGS) entry which is preliminary data.</text>
</comment>
<dbReference type="InterPro" id="IPR006827">
    <property type="entry name" value="Lant_deHydtase_N"/>
</dbReference>
<name>A0A7W7VL02_9ACTN</name>
<reference evidence="2 3" key="1">
    <citation type="submission" date="2020-08" db="EMBL/GenBank/DDBJ databases">
        <title>Genomic Encyclopedia of Type Strains, Phase III (KMG-III): the genomes of soil and plant-associated and newly described type strains.</title>
        <authorList>
            <person name="Whitman W."/>
        </authorList>
    </citation>
    <scope>NUCLEOTIDE SEQUENCE [LARGE SCALE GENOMIC DNA]</scope>
    <source>
        <strain evidence="2 3">CECT 8840</strain>
    </source>
</reference>